<comment type="subcellular location">
    <subcellularLocation>
        <location evidence="1">Cell membrane</location>
        <topology evidence="1">Multi-pass membrane protein</topology>
    </subcellularLocation>
</comment>
<proteinExistence type="inferred from homology"/>
<feature type="transmembrane region" description="Helical" evidence="7">
    <location>
        <begin position="362"/>
        <end position="380"/>
    </location>
</feature>
<organism evidence="9 10">
    <name type="scientific">Nitratidesulfovibrio liaohensis</name>
    <dbReference type="NCBI Taxonomy" id="2604158"/>
    <lineage>
        <taxon>Bacteria</taxon>
        <taxon>Pseudomonadati</taxon>
        <taxon>Thermodesulfobacteriota</taxon>
        <taxon>Desulfovibrionia</taxon>
        <taxon>Desulfovibrionales</taxon>
        <taxon>Desulfovibrionaceae</taxon>
        <taxon>Nitratidesulfovibrio</taxon>
    </lineage>
</organism>
<keyword evidence="10" id="KW-1185">Reference proteome</keyword>
<accession>A0ABY9R6Q6</accession>
<feature type="transmembrane region" description="Helical" evidence="7">
    <location>
        <begin position="187"/>
        <end position="208"/>
    </location>
</feature>
<feature type="transmembrane region" description="Helical" evidence="7">
    <location>
        <begin position="442"/>
        <end position="461"/>
    </location>
</feature>
<keyword evidence="4 7" id="KW-0812">Transmembrane</keyword>
<dbReference type="RefSeq" id="WP_309542731.1">
    <property type="nucleotide sequence ID" value="NZ_CP133659.1"/>
</dbReference>
<dbReference type="EMBL" id="CP133659">
    <property type="protein sequence ID" value="WMW66877.1"/>
    <property type="molecule type" value="Genomic_DNA"/>
</dbReference>
<keyword evidence="3" id="KW-1003">Cell membrane</keyword>
<feature type="domain" description="CstA N-terminal" evidence="8">
    <location>
        <begin position="162"/>
        <end position="280"/>
    </location>
</feature>
<evidence type="ECO:0000256" key="4">
    <source>
        <dbReference type="ARBA" id="ARBA00022692"/>
    </source>
</evidence>
<feature type="domain" description="CstA N-terminal" evidence="8">
    <location>
        <begin position="6"/>
        <end position="148"/>
    </location>
</feature>
<feature type="transmembrane region" description="Helical" evidence="7">
    <location>
        <begin position="228"/>
        <end position="245"/>
    </location>
</feature>
<evidence type="ECO:0000256" key="3">
    <source>
        <dbReference type="ARBA" id="ARBA00022475"/>
    </source>
</evidence>
<evidence type="ECO:0000313" key="10">
    <source>
        <dbReference type="Proteomes" id="UP001180616"/>
    </source>
</evidence>
<feature type="transmembrane region" description="Helical" evidence="7">
    <location>
        <begin position="156"/>
        <end position="175"/>
    </location>
</feature>
<comment type="similarity">
    <text evidence="2">Belongs to the peptide transporter carbon starvation (CstA) (TC 2.A.114) family.</text>
</comment>
<gene>
    <name evidence="9" type="ORF">KPS_001503</name>
</gene>
<evidence type="ECO:0000259" key="8">
    <source>
        <dbReference type="Pfam" id="PF02554"/>
    </source>
</evidence>
<feature type="transmembrane region" description="Helical" evidence="7">
    <location>
        <begin position="6"/>
        <end position="25"/>
    </location>
</feature>
<feature type="transmembrane region" description="Helical" evidence="7">
    <location>
        <begin position="414"/>
        <end position="436"/>
    </location>
</feature>
<name>A0ABY9R6Q6_9BACT</name>
<dbReference type="Pfam" id="PF02554">
    <property type="entry name" value="CstA"/>
    <property type="match status" value="3"/>
</dbReference>
<dbReference type="Proteomes" id="UP001180616">
    <property type="component" value="Chromosome"/>
</dbReference>
<keyword evidence="6 7" id="KW-0472">Membrane</keyword>
<evidence type="ECO:0000256" key="7">
    <source>
        <dbReference type="SAM" id="Phobius"/>
    </source>
</evidence>
<reference evidence="9" key="1">
    <citation type="submission" date="2023-09" db="EMBL/GenBank/DDBJ databases">
        <authorList>
            <consortium name="CW5 consortium"/>
            <person name="Lu C.-W."/>
        </authorList>
    </citation>
    <scope>NUCLEOTIDE SEQUENCE</scope>
    <source>
        <strain evidence="9">KPS</strain>
    </source>
</reference>
<feature type="transmembrane region" description="Helical" evidence="7">
    <location>
        <begin position="132"/>
        <end position="150"/>
    </location>
</feature>
<feature type="transmembrane region" description="Helical" evidence="7">
    <location>
        <begin position="386"/>
        <end position="407"/>
    </location>
</feature>
<dbReference type="PANTHER" id="PTHR30252">
    <property type="entry name" value="INNER MEMBRANE PEPTIDE TRANSPORTER"/>
    <property type="match status" value="1"/>
</dbReference>
<dbReference type="InterPro" id="IPR003706">
    <property type="entry name" value="CstA_N"/>
</dbReference>
<evidence type="ECO:0000313" key="9">
    <source>
        <dbReference type="EMBL" id="WMW66877.1"/>
    </source>
</evidence>
<keyword evidence="5 7" id="KW-1133">Transmembrane helix</keyword>
<feature type="transmembrane region" description="Helical" evidence="7">
    <location>
        <begin position="266"/>
        <end position="289"/>
    </location>
</feature>
<feature type="domain" description="CstA N-terminal" evidence="8">
    <location>
        <begin position="301"/>
        <end position="428"/>
    </location>
</feature>
<feature type="transmembrane region" description="Helical" evidence="7">
    <location>
        <begin position="315"/>
        <end position="334"/>
    </location>
</feature>
<evidence type="ECO:0000256" key="1">
    <source>
        <dbReference type="ARBA" id="ARBA00004651"/>
    </source>
</evidence>
<feature type="transmembrane region" description="Helical" evidence="7">
    <location>
        <begin position="82"/>
        <end position="101"/>
    </location>
</feature>
<evidence type="ECO:0000256" key="6">
    <source>
        <dbReference type="ARBA" id="ARBA00023136"/>
    </source>
</evidence>
<feature type="transmembrane region" description="Helical" evidence="7">
    <location>
        <begin position="56"/>
        <end position="76"/>
    </location>
</feature>
<dbReference type="PANTHER" id="PTHR30252:SF4">
    <property type="entry name" value="CARBON STARVATION"/>
    <property type="match status" value="1"/>
</dbReference>
<evidence type="ECO:0000256" key="5">
    <source>
        <dbReference type="ARBA" id="ARBA00022989"/>
    </source>
</evidence>
<dbReference type="InterPro" id="IPR051605">
    <property type="entry name" value="CstA"/>
</dbReference>
<sequence>MPPVMYFLLSLAALIGGYFVYGRVVERMFGADNCKATPACTMADGVDYVKMNPKNIFLIQLLNIAGLGPVFGPILGALYGPWALVWIVLGSIFAGAVHDYFSGMLSVRYAGKSVPDVVGYNLGNGFKQFMRFFSVVLLLLVGVVFVTGPAKLLDNLTGWGLMVWVTIIFAYYFLATILPIDKIIGRIYPIFAAILLIMAVGLTAMLFIKGYAFFPAAQWTNQHPTGLPLWPLMFITIACGAISGFHATQSPMMARCIPDENCGRPIFYGAMIAEGVIALIWATLGMTFYQTPEALNAALTAGGPGKVVNDVSMTLMGPIGGVLAILGVVVLPITSGDTAFRSARLTIADFLNFSQVENGKRLMIALPLFVIGAALSQVNFDIIWRYFGWANQTLATIVLWAAAAYLVRRGMLHWMASVPATFMTAVCTTYICYAKIGLNIPLNISTWIGIAVAVVSFGLFLSKRKAFEASPA</sequence>
<evidence type="ECO:0000256" key="2">
    <source>
        <dbReference type="ARBA" id="ARBA00007755"/>
    </source>
</evidence>
<protein>
    <submittedName>
        <fullName evidence="9">Carbon starvation protein A</fullName>
    </submittedName>
</protein>